<dbReference type="EMBL" id="JAINDJ010000006">
    <property type="protein sequence ID" value="KAG9445454.1"/>
    <property type="molecule type" value="Genomic_DNA"/>
</dbReference>
<organism evidence="2 3">
    <name type="scientific">Aristolochia fimbriata</name>
    <name type="common">White veined hardy Dutchman's pipe vine</name>
    <dbReference type="NCBI Taxonomy" id="158543"/>
    <lineage>
        <taxon>Eukaryota</taxon>
        <taxon>Viridiplantae</taxon>
        <taxon>Streptophyta</taxon>
        <taxon>Embryophyta</taxon>
        <taxon>Tracheophyta</taxon>
        <taxon>Spermatophyta</taxon>
        <taxon>Magnoliopsida</taxon>
        <taxon>Magnoliidae</taxon>
        <taxon>Piperales</taxon>
        <taxon>Aristolochiaceae</taxon>
        <taxon>Aristolochia</taxon>
    </lineage>
</organism>
<feature type="compositionally biased region" description="Basic and acidic residues" evidence="1">
    <location>
        <begin position="139"/>
        <end position="149"/>
    </location>
</feature>
<dbReference type="PANTHER" id="PTHR35459">
    <property type="entry name" value="T1N6.14 PROTEIN"/>
    <property type="match status" value="1"/>
</dbReference>
<accession>A0AAV7E9Z9</accession>
<dbReference type="PANTHER" id="PTHR35459:SF2">
    <property type="entry name" value="T1N6.14 PROTEIN"/>
    <property type="match status" value="1"/>
</dbReference>
<protein>
    <submittedName>
        <fullName evidence="2">Uncharacterized protein</fullName>
    </submittedName>
</protein>
<feature type="region of interest" description="Disordered" evidence="1">
    <location>
        <begin position="1"/>
        <end position="61"/>
    </location>
</feature>
<feature type="region of interest" description="Disordered" evidence="1">
    <location>
        <begin position="117"/>
        <end position="182"/>
    </location>
</feature>
<sequence length="217" mass="24304">MEEAPPLSENHAKKPTPTNTGTEPAAETQKPPQPTETAAAVPPCSNLQKTKKRKVDNGDDRNFTFFKIRKIVKDLRPHFVEVMCSPNFQESKAADEIRKQMQNMMELTKQLQLELKEMENSKKPTQDQQCTAGESNPELVEKKQEDKQVHPSSPDKSTEKPNKEPKDQAPGAAQKTHVIGSSSLGWNFTMLPGAFPVYYGESKARFLARQAVKSVKD</sequence>
<name>A0AAV7E9Z9_ARIFI</name>
<evidence type="ECO:0000256" key="1">
    <source>
        <dbReference type="SAM" id="MobiDB-lite"/>
    </source>
</evidence>
<gene>
    <name evidence="2" type="ORF">H6P81_016794</name>
</gene>
<feature type="compositionally biased region" description="Basic and acidic residues" evidence="1">
    <location>
        <begin position="156"/>
        <end position="167"/>
    </location>
</feature>
<comment type="caution">
    <text evidence="2">The sequence shown here is derived from an EMBL/GenBank/DDBJ whole genome shotgun (WGS) entry which is preliminary data.</text>
</comment>
<evidence type="ECO:0000313" key="2">
    <source>
        <dbReference type="EMBL" id="KAG9445454.1"/>
    </source>
</evidence>
<proteinExistence type="predicted"/>
<evidence type="ECO:0000313" key="3">
    <source>
        <dbReference type="Proteomes" id="UP000825729"/>
    </source>
</evidence>
<dbReference type="Proteomes" id="UP000825729">
    <property type="component" value="Unassembled WGS sequence"/>
</dbReference>
<dbReference type="AlphaFoldDB" id="A0AAV7E9Z9"/>
<keyword evidence="3" id="KW-1185">Reference proteome</keyword>
<reference evidence="2 3" key="1">
    <citation type="submission" date="2021-07" db="EMBL/GenBank/DDBJ databases">
        <title>The Aristolochia fimbriata genome: insights into angiosperm evolution, floral development and chemical biosynthesis.</title>
        <authorList>
            <person name="Jiao Y."/>
        </authorList>
    </citation>
    <scope>NUCLEOTIDE SEQUENCE [LARGE SCALE GENOMIC DNA]</scope>
    <source>
        <strain evidence="2">IBCAS-2021</strain>
        <tissue evidence="2">Leaf</tissue>
    </source>
</reference>